<evidence type="ECO:0000313" key="1">
    <source>
        <dbReference type="EMBL" id="GAI08324.1"/>
    </source>
</evidence>
<reference evidence="1" key="1">
    <citation type="journal article" date="2014" name="Front. Microbiol.">
        <title>High frequency of phylogenetically diverse reductive dehalogenase-homologous genes in deep subseafloor sedimentary metagenomes.</title>
        <authorList>
            <person name="Kawai M."/>
            <person name="Futagami T."/>
            <person name="Toyoda A."/>
            <person name="Takaki Y."/>
            <person name="Nishi S."/>
            <person name="Hori S."/>
            <person name="Arai W."/>
            <person name="Tsubouchi T."/>
            <person name="Morono Y."/>
            <person name="Uchiyama I."/>
            <person name="Ito T."/>
            <person name="Fujiyama A."/>
            <person name="Inagaki F."/>
            <person name="Takami H."/>
        </authorList>
    </citation>
    <scope>NUCLEOTIDE SEQUENCE</scope>
    <source>
        <strain evidence="1">Expedition CK06-06</strain>
    </source>
</reference>
<organism evidence="1">
    <name type="scientific">marine sediment metagenome</name>
    <dbReference type="NCBI Taxonomy" id="412755"/>
    <lineage>
        <taxon>unclassified sequences</taxon>
        <taxon>metagenomes</taxon>
        <taxon>ecological metagenomes</taxon>
    </lineage>
</organism>
<proteinExistence type="predicted"/>
<protein>
    <submittedName>
        <fullName evidence="1">Uncharacterized protein</fullName>
    </submittedName>
</protein>
<feature type="non-terminal residue" evidence="1">
    <location>
        <position position="1"/>
    </location>
</feature>
<sequence>NYKSLLPYKHLTKDKFTYELSDHLPLWVQLNIDTADEEVDQQWLWLNKDICPDFYQNSLMQPLLIPCAGQPDSDVRAVNKP</sequence>
<accession>X1MPL0</accession>
<gene>
    <name evidence="1" type="ORF">S06H3_19718</name>
</gene>
<dbReference type="AlphaFoldDB" id="X1MPL0"/>
<comment type="caution">
    <text evidence="1">The sequence shown here is derived from an EMBL/GenBank/DDBJ whole genome shotgun (WGS) entry which is preliminary data.</text>
</comment>
<name>X1MPL0_9ZZZZ</name>
<dbReference type="EMBL" id="BARV01010124">
    <property type="protein sequence ID" value="GAI08324.1"/>
    <property type="molecule type" value="Genomic_DNA"/>
</dbReference>